<reference evidence="1" key="2">
    <citation type="submission" date="2023-01" db="EMBL/GenBank/DDBJ databases">
        <title>Draft genome sequence of Litoribrevibacter albus strain NBRC 110071.</title>
        <authorList>
            <person name="Sun Q."/>
            <person name="Mori K."/>
        </authorList>
    </citation>
    <scope>NUCLEOTIDE SEQUENCE</scope>
    <source>
        <strain evidence="1">NBRC 110071</strain>
    </source>
</reference>
<protein>
    <submittedName>
        <fullName evidence="1">Uncharacterized protein</fullName>
    </submittedName>
</protein>
<evidence type="ECO:0000313" key="2">
    <source>
        <dbReference type="Proteomes" id="UP001161389"/>
    </source>
</evidence>
<dbReference type="AlphaFoldDB" id="A0AA37S9G7"/>
<dbReference type="EMBL" id="BSNM01000006">
    <property type="protein sequence ID" value="GLQ30661.1"/>
    <property type="molecule type" value="Genomic_DNA"/>
</dbReference>
<reference evidence="1" key="1">
    <citation type="journal article" date="2014" name="Int. J. Syst. Evol. Microbiol.">
        <title>Complete genome sequence of Corynebacterium casei LMG S-19264T (=DSM 44701T), isolated from a smear-ripened cheese.</title>
        <authorList>
            <consortium name="US DOE Joint Genome Institute (JGI-PGF)"/>
            <person name="Walter F."/>
            <person name="Albersmeier A."/>
            <person name="Kalinowski J."/>
            <person name="Ruckert C."/>
        </authorList>
    </citation>
    <scope>NUCLEOTIDE SEQUENCE</scope>
    <source>
        <strain evidence="1">NBRC 110071</strain>
    </source>
</reference>
<accession>A0AA37S9G7</accession>
<proteinExistence type="predicted"/>
<comment type="caution">
    <text evidence="1">The sequence shown here is derived from an EMBL/GenBank/DDBJ whole genome shotgun (WGS) entry which is preliminary data.</text>
</comment>
<dbReference type="Proteomes" id="UP001161389">
    <property type="component" value="Unassembled WGS sequence"/>
</dbReference>
<keyword evidence="2" id="KW-1185">Reference proteome</keyword>
<organism evidence="1 2">
    <name type="scientific">Litoribrevibacter albus</name>
    <dbReference type="NCBI Taxonomy" id="1473156"/>
    <lineage>
        <taxon>Bacteria</taxon>
        <taxon>Pseudomonadati</taxon>
        <taxon>Pseudomonadota</taxon>
        <taxon>Gammaproteobacteria</taxon>
        <taxon>Oceanospirillales</taxon>
        <taxon>Oceanospirillaceae</taxon>
        <taxon>Litoribrevibacter</taxon>
    </lineage>
</organism>
<gene>
    <name evidence="1" type="ORF">GCM10007876_11390</name>
</gene>
<evidence type="ECO:0000313" key="1">
    <source>
        <dbReference type="EMBL" id="GLQ30661.1"/>
    </source>
</evidence>
<sequence>MTNSTVRLTLCGCVICCSALTRAELVPMGDEELSSMSGQAFITIDEPDPIVQDTTTYKYTRINLGMDIEAILTADELVLGKYQDDRDITNSGADIDMRDLALGKYFNPHDYYQVNSQGDIVYGSDGYPKPDPSKFPINPATGRQYEMSDAGAPMPFSIKDPYIEFAFKEENGVQSIAGFRLGFGGASGAFTTDIASLSGNLDVVIEDTAQALGTQDPDGFFGILLKYVAPLLLGDSKLSTRAVLQQGPDDPNPGQKLDYRATHIGVEDGTNFRVDASDVGTLNWFLLKTSMDLFAPPESGATTTCTSRNWLGSCTGGDIDLYTSDCQVAGIETCFPLNKYQTLDIGNGEEAGGMFLGVQVEQLPWRSDVFIPADPNDPLTDGEYVEGIMHAGKGFYLNIPTGGINLDLKQAVNNGLPRHSTRYTDASLGLF</sequence>
<name>A0AA37S9G7_9GAMM</name>